<proteinExistence type="predicted"/>
<feature type="compositionally biased region" description="Basic and acidic residues" evidence="1">
    <location>
        <begin position="407"/>
        <end position="427"/>
    </location>
</feature>
<dbReference type="OMA" id="ARMIWGR"/>
<dbReference type="SUPFAM" id="SSF52833">
    <property type="entry name" value="Thioredoxin-like"/>
    <property type="match status" value="1"/>
</dbReference>
<feature type="compositionally biased region" description="Low complexity" evidence="1">
    <location>
        <begin position="371"/>
        <end position="383"/>
    </location>
</feature>
<organism evidence="2 3">
    <name type="scientific">Epicoccum nigrum</name>
    <name type="common">Soil fungus</name>
    <name type="synonym">Epicoccum purpurascens</name>
    <dbReference type="NCBI Taxonomy" id="105696"/>
    <lineage>
        <taxon>Eukaryota</taxon>
        <taxon>Fungi</taxon>
        <taxon>Dikarya</taxon>
        <taxon>Ascomycota</taxon>
        <taxon>Pezizomycotina</taxon>
        <taxon>Dothideomycetes</taxon>
        <taxon>Pleosporomycetidae</taxon>
        <taxon>Pleosporales</taxon>
        <taxon>Pleosporineae</taxon>
        <taxon>Didymellaceae</taxon>
        <taxon>Epicoccum</taxon>
    </lineage>
</organism>
<feature type="compositionally biased region" description="Polar residues" evidence="1">
    <location>
        <begin position="230"/>
        <end position="241"/>
    </location>
</feature>
<protein>
    <recommendedName>
        <fullName evidence="4">Glutaredoxin domain-containing protein</fullName>
    </recommendedName>
</protein>
<dbReference type="STRING" id="105696.A0A1Y2M0F8"/>
<feature type="compositionally biased region" description="Basic and acidic residues" evidence="1">
    <location>
        <begin position="436"/>
        <end position="473"/>
    </location>
</feature>
<feature type="compositionally biased region" description="Basic and acidic residues" evidence="1">
    <location>
        <begin position="322"/>
        <end position="335"/>
    </location>
</feature>
<gene>
    <name evidence="2" type="ORF">B5807_05900</name>
</gene>
<dbReference type="InterPro" id="IPR036249">
    <property type="entry name" value="Thioredoxin-like_sf"/>
</dbReference>
<dbReference type="EMBL" id="KZ107843">
    <property type="protein sequence ID" value="OSS49644.1"/>
    <property type="molecule type" value="Genomic_DNA"/>
</dbReference>
<accession>A0A1Y2M0F8</accession>
<sequence>MAELAVFDKDPNIYLFTSLTAGSSHIITATSRIETILKANKIPFIGLDTATHELGKKLFQRRAAGKKLPLLVKEGYVLGGIEEIEEWNEYDELHEALGVDTAFTSNPPKPTNLFEPAPSKTPPPLAGALPGGFSFGQSAGPAFGSLNAPSIGSAIGSSTSKGKENTPIASAEQNLAIRQMGAEAAKLAASKKSVPAKISTTNPLITEKINAKSPGEVLSPKSTPLPASPATATIEKSNNVKKTALPDILSPREIPLPETPGVKPLLQQQKPVHAPPSIHDDAGNAALSAGPIKTTQAKEESSGEEESSDGEESSEESVVAQDVEKTQNQDSKDVSKAGASVEEGEQEEGSKDQKSEDSAKAVVEEKKKVETTSASQLEQSSSEETGEDDDEEEDEADEDDDEDEASEKEVKNESEAKASAKKEEVEIAKATAAPPKTDEPTKVEVKPEAAKKEDTKPEEVEKTQAQDAKDASKASESVLD</sequence>
<feature type="compositionally biased region" description="Acidic residues" evidence="1">
    <location>
        <begin position="302"/>
        <end position="315"/>
    </location>
</feature>
<feature type="compositionally biased region" description="Acidic residues" evidence="1">
    <location>
        <begin position="384"/>
        <end position="406"/>
    </location>
</feature>
<dbReference type="Proteomes" id="UP000193240">
    <property type="component" value="Unassembled WGS sequence"/>
</dbReference>
<evidence type="ECO:0008006" key="4">
    <source>
        <dbReference type="Google" id="ProtNLM"/>
    </source>
</evidence>
<name>A0A1Y2M0F8_EPING</name>
<feature type="region of interest" description="Disordered" evidence="1">
    <location>
        <begin position="205"/>
        <end position="480"/>
    </location>
</feature>
<dbReference type="InParanoid" id="A0A1Y2M0F8"/>
<keyword evidence="3" id="KW-1185">Reference proteome</keyword>
<reference evidence="2 3" key="1">
    <citation type="journal article" date="2017" name="Genome Announc.">
        <title>Genome sequence of the saprophytic ascomycete Epicoccum nigrum ICMP 19927 strain isolated from New Zealand.</title>
        <authorList>
            <person name="Fokin M."/>
            <person name="Fleetwood D."/>
            <person name="Weir B.S."/>
            <person name="Villas-Boas S.G."/>
        </authorList>
    </citation>
    <scope>NUCLEOTIDE SEQUENCE [LARGE SCALE GENOMIC DNA]</scope>
    <source>
        <strain evidence="2 3">ICMP 19927</strain>
    </source>
</reference>
<dbReference type="AlphaFoldDB" id="A0A1Y2M0F8"/>
<evidence type="ECO:0000313" key="3">
    <source>
        <dbReference type="Proteomes" id="UP000193240"/>
    </source>
</evidence>
<dbReference type="Gene3D" id="3.40.30.10">
    <property type="entry name" value="Glutaredoxin"/>
    <property type="match status" value="1"/>
</dbReference>
<evidence type="ECO:0000256" key="1">
    <source>
        <dbReference type="SAM" id="MobiDB-lite"/>
    </source>
</evidence>
<evidence type="ECO:0000313" key="2">
    <source>
        <dbReference type="EMBL" id="OSS49644.1"/>
    </source>
</evidence>
<feature type="compositionally biased region" description="Basic and acidic residues" evidence="1">
    <location>
        <begin position="348"/>
        <end position="370"/>
    </location>
</feature>